<dbReference type="AlphaFoldDB" id="A0A8T1NWK3"/>
<organism evidence="1 2">
    <name type="scientific">Carya illinoinensis</name>
    <name type="common">Pecan</name>
    <dbReference type="NCBI Taxonomy" id="32201"/>
    <lineage>
        <taxon>Eukaryota</taxon>
        <taxon>Viridiplantae</taxon>
        <taxon>Streptophyta</taxon>
        <taxon>Embryophyta</taxon>
        <taxon>Tracheophyta</taxon>
        <taxon>Spermatophyta</taxon>
        <taxon>Magnoliopsida</taxon>
        <taxon>eudicotyledons</taxon>
        <taxon>Gunneridae</taxon>
        <taxon>Pentapetalae</taxon>
        <taxon>rosids</taxon>
        <taxon>fabids</taxon>
        <taxon>Fagales</taxon>
        <taxon>Juglandaceae</taxon>
        <taxon>Carya</taxon>
    </lineage>
</organism>
<keyword evidence="2" id="KW-1185">Reference proteome</keyword>
<name>A0A8T1NWK3_CARIL</name>
<dbReference type="Proteomes" id="UP000811609">
    <property type="component" value="Chromosome 12"/>
</dbReference>
<protein>
    <submittedName>
        <fullName evidence="1">Uncharacterized protein</fullName>
    </submittedName>
</protein>
<dbReference type="EMBL" id="CM031820">
    <property type="protein sequence ID" value="KAG6633584.1"/>
    <property type="molecule type" value="Genomic_DNA"/>
</dbReference>
<sequence length="73" mass="8035">MYSPAYGGVGLSLSHSHSLSSAAAPRSASAWVSTLQDGGMFLFIKPFRSTHNLFTRPYLCIMIHNPNTDLHRN</sequence>
<evidence type="ECO:0000313" key="1">
    <source>
        <dbReference type="EMBL" id="KAG6633584.1"/>
    </source>
</evidence>
<accession>A0A8T1NWK3</accession>
<gene>
    <name evidence="1" type="ORF">CIPAW_12G058100</name>
</gene>
<evidence type="ECO:0000313" key="2">
    <source>
        <dbReference type="Proteomes" id="UP000811609"/>
    </source>
</evidence>
<comment type="caution">
    <text evidence="1">The sequence shown here is derived from an EMBL/GenBank/DDBJ whole genome shotgun (WGS) entry which is preliminary data.</text>
</comment>
<proteinExistence type="predicted"/>
<reference evidence="1" key="1">
    <citation type="submission" date="2020-12" db="EMBL/GenBank/DDBJ databases">
        <title>WGS assembly of Carya illinoinensis cv. Pawnee.</title>
        <authorList>
            <person name="Platts A."/>
            <person name="Shu S."/>
            <person name="Wright S."/>
            <person name="Barry K."/>
            <person name="Edger P."/>
            <person name="Pires J.C."/>
            <person name="Schmutz J."/>
        </authorList>
    </citation>
    <scope>NUCLEOTIDE SEQUENCE</scope>
    <source>
        <tissue evidence="1">Leaf</tissue>
    </source>
</reference>